<reference evidence="1 2" key="1">
    <citation type="submission" date="2021-10" db="EMBL/GenBank/DDBJ databases">
        <title>Lutispora strain m25 sp. nov., a thermophilic, non-spore-forming bacterium isolated from a lab-scale methanogenic bioreactor digesting anaerobic sludge.</title>
        <authorList>
            <person name="El Houari A."/>
            <person name="Mcdonald J."/>
        </authorList>
    </citation>
    <scope>NUCLEOTIDE SEQUENCE [LARGE SCALE GENOMIC DNA]</scope>
    <source>
        <strain evidence="2">m25</strain>
    </source>
</reference>
<accession>A0ABT1NHT5</accession>
<protein>
    <recommendedName>
        <fullName evidence="3">HEPN domain-containing protein</fullName>
    </recommendedName>
</protein>
<evidence type="ECO:0008006" key="3">
    <source>
        <dbReference type="Google" id="ProtNLM"/>
    </source>
</evidence>
<dbReference type="RefSeq" id="WP_255228311.1">
    <property type="nucleotide sequence ID" value="NZ_JAJEKE010000015.1"/>
</dbReference>
<sequence length="246" mass="28519">MFPFTHIWFSQKVLGYSNNMTVLGAIFPDALVSATLNYEATHKIGWHILDYFYREKPELLDFIKSGITHTVYPRGLDFYGDEEYKGSKGFCFQKAIEIAEEVIDACNIPKEHGLWKAHNFIEMAVELNILSENNNLPMLLEDALKDTELIKEIEATLEKFYGLEPKSLGNSFIRFESFVYKKNVDSFILSINYDQHMKNKHGISIDIDKASKIIDKAAFIISKDYAEFFETTEKKVEEMLQKRLEL</sequence>
<name>A0ABT1NHT5_9FIRM</name>
<keyword evidence="2" id="KW-1185">Reference proteome</keyword>
<dbReference type="EMBL" id="JAJEKE010000015">
    <property type="protein sequence ID" value="MCQ1530789.1"/>
    <property type="molecule type" value="Genomic_DNA"/>
</dbReference>
<evidence type="ECO:0000313" key="2">
    <source>
        <dbReference type="Proteomes" id="UP001651880"/>
    </source>
</evidence>
<organism evidence="1 2">
    <name type="scientific">Lutispora saccharofermentans</name>
    <dbReference type="NCBI Taxonomy" id="3024236"/>
    <lineage>
        <taxon>Bacteria</taxon>
        <taxon>Bacillati</taxon>
        <taxon>Bacillota</taxon>
        <taxon>Clostridia</taxon>
        <taxon>Lutisporales</taxon>
        <taxon>Lutisporaceae</taxon>
        <taxon>Lutispora</taxon>
    </lineage>
</organism>
<gene>
    <name evidence="1" type="ORF">LJD61_14700</name>
</gene>
<proteinExistence type="predicted"/>
<evidence type="ECO:0000313" key="1">
    <source>
        <dbReference type="EMBL" id="MCQ1530789.1"/>
    </source>
</evidence>
<comment type="caution">
    <text evidence="1">The sequence shown here is derived from an EMBL/GenBank/DDBJ whole genome shotgun (WGS) entry which is preliminary data.</text>
</comment>
<dbReference type="Proteomes" id="UP001651880">
    <property type="component" value="Unassembled WGS sequence"/>
</dbReference>